<keyword evidence="3" id="KW-1185">Reference proteome</keyword>
<dbReference type="InterPro" id="IPR026881">
    <property type="entry name" value="WYL_dom"/>
</dbReference>
<dbReference type="AlphaFoldDB" id="A0A7X6DLR2"/>
<accession>A0A7X6DLR2</accession>
<dbReference type="Proteomes" id="UP000534783">
    <property type="component" value="Unassembled WGS sequence"/>
</dbReference>
<comment type="caution">
    <text evidence="2">The sequence shown here is derived from an EMBL/GenBank/DDBJ whole genome shotgun (WGS) entry which is preliminary data.</text>
</comment>
<gene>
    <name evidence="2" type="ORF">MNODULE_00555</name>
</gene>
<evidence type="ECO:0000259" key="1">
    <source>
        <dbReference type="Pfam" id="PF13280"/>
    </source>
</evidence>
<dbReference type="Pfam" id="PF13280">
    <property type="entry name" value="WYL"/>
    <property type="match status" value="1"/>
</dbReference>
<dbReference type="EMBL" id="VTOW01000001">
    <property type="protein sequence ID" value="NKE69243.1"/>
    <property type="molecule type" value="Genomic_DNA"/>
</dbReference>
<proteinExistence type="predicted"/>
<name>A0A7X6DLR2_9BACT</name>
<evidence type="ECO:0000313" key="3">
    <source>
        <dbReference type="Proteomes" id="UP000534783"/>
    </source>
</evidence>
<dbReference type="PROSITE" id="PS52050">
    <property type="entry name" value="WYL"/>
    <property type="match status" value="1"/>
</dbReference>
<dbReference type="RefSeq" id="WP_168057559.1">
    <property type="nucleotide sequence ID" value="NZ_VTOW01000001.1"/>
</dbReference>
<reference evidence="2 3" key="1">
    <citation type="journal article" date="2020" name="Nature">
        <title>Bacterial chemolithoautotrophy via manganese oxidation.</title>
        <authorList>
            <person name="Yu H."/>
            <person name="Leadbetter J.R."/>
        </authorList>
    </citation>
    <scope>NUCLEOTIDE SEQUENCE [LARGE SCALE GENOMIC DNA]</scope>
    <source>
        <strain evidence="2 3">Mn-1</strain>
    </source>
</reference>
<protein>
    <submittedName>
        <fullName evidence="2">WYL domain-containing protein</fullName>
    </submittedName>
</protein>
<evidence type="ECO:0000313" key="2">
    <source>
        <dbReference type="EMBL" id="NKE69243.1"/>
    </source>
</evidence>
<sequence>MINSAEIWQKVSEAIQSTRTVRLSYIKQRGQIVGHEIVPLDILVKIRPEGKRVEYLFGHRLDFGWWEDREQTHRQFLLDRILSLQVTDHRFNPADYLDLSRSQPRWCIPRNWAKAA</sequence>
<organism evidence="2 3">
    <name type="scientific">Candidatus Manganitrophus noduliformans</name>
    <dbReference type="NCBI Taxonomy" id="2606439"/>
    <lineage>
        <taxon>Bacteria</taxon>
        <taxon>Pseudomonadati</taxon>
        <taxon>Nitrospirota</taxon>
        <taxon>Nitrospiria</taxon>
        <taxon>Candidatus Troglogloeales</taxon>
        <taxon>Candidatus Manganitrophaceae</taxon>
        <taxon>Candidatus Manganitrophus</taxon>
    </lineage>
</organism>
<feature type="domain" description="WYL" evidence="1">
    <location>
        <begin position="7"/>
        <end position="86"/>
    </location>
</feature>